<keyword evidence="2" id="KW-1185">Reference proteome</keyword>
<organism evidence="1 2">
    <name type="scientific">Lichenibacterium minor</name>
    <dbReference type="NCBI Taxonomy" id="2316528"/>
    <lineage>
        <taxon>Bacteria</taxon>
        <taxon>Pseudomonadati</taxon>
        <taxon>Pseudomonadota</taxon>
        <taxon>Alphaproteobacteria</taxon>
        <taxon>Hyphomicrobiales</taxon>
        <taxon>Lichenihabitantaceae</taxon>
        <taxon>Lichenibacterium</taxon>
    </lineage>
</organism>
<dbReference type="SUPFAM" id="SSF52402">
    <property type="entry name" value="Adenine nucleotide alpha hydrolases-like"/>
    <property type="match status" value="2"/>
</dbReference>
<comment type="caution">
    <text evidence="1">The sequence shown here is derived from an EMBL/GenBank/DDBJ whole genome shotgun (WGS) entry which is preliminary data.</text>
</comment>
<dbReference type="EMBL" id="QYBB01000015">
    <property type="protein sequence ID" value="RYC31321.1"/>
    <property type="molecule type" value="Genomic_DNA"/>
</dbReference>
<dbReference type="OrthoDB" id="9804721at2"/>
<dbReference type="AlphaFoldDB" id="A0A4Q2U865"/>
<accession>A0A4Q2U865</accession>
<dbReference type="Proteomes" id="UP000290759">
    <property type="component" value="Unassembled WGS sequence"/>
</dbReference>
<protein>
    <submittedName>
        <fullName evidence="1">Universal stress protein</fullName>
    </submittedName>
</protein>
<gene>
    <name evidence="1" type="ORF">D3273_14495</name>
</gene>
<evidence type="ECO:0000313" key="2">
    <source>
        <dbReference type="Proteomes" id="UP000290759"/>
    </source>
</evidence>
<sequence length="260" mass="27930">MTYRDIIVYLDTGSATSARVDAAVELARRFEARLTAVNLVPAVSSDGGWQLCRDNLQASFEEVASRAGVANGHRAVSPDASAARDFFAHDADLLVVTQPDRRNAGAVPVDFPGRLLLAAGVPLLMLPVGWDAARAIGRRPTVAWNGTGEATRAAHDALPFLRDAERTALFTFDARYGLGETAVEGFAAHLHRHGAEVIVDGWRDDGRGDWLSALFASLDRERSDLIVAGAYGHPRIAERLFGGATQDLLGQDLLPVLLSH</sequence>
<reference evidence="1 2" key="1">
    <citation type="submission" date="2018-12" db="EMBL/GenBank/DDBJ databases">
        <authorList>
            <person name="Grouzdev D.S."/>
            <person name="Krutkina M.S."/>
        </authorList>
    </citation>
    <scope>NUCLEOTIDE SEQUENCE [LARGE SCALE GENOMIC DNA]</scope>
    <source>
        <strain evidence="1 2">RmlP026</strain>
    </source>
</reference>
<dbReference type="RefSeq" id="WP_129227604.1">
    <property type="nucleotide sequence ID" value="NZ_QYBB01000015.1"/>
</dbReference>
<name>A0A4Q2U865_9HYPH</name>
<reference evidence="1 2" key="2">
    <citation type="submission" date="2019-02" db="EMBL/GenBank/DDBJ databases">
        <title>'Lichenibacterium ramalinii' gen. nov. sp. nov., 'Lichenibacterium minor' gen. nov. sp. nov.</title>
        <authorList>
            <person name="Pankratov T."/>
        </authorList>
    </citation>
    <scope>NUCLEOTIDE SEQUENCE [LARGE SCALE GENOMIC DNA]</scope>
    <source>
        <strain evidence="1 2">RmlP026</strain>
    </source>
</reference>
<proteinExistence type="predicted"/>
<dbReference type="Gene3D" id="3.40.50.12370">
    <property type="match status" value="1"/>
</dbReference>
<evidence type="ECO:0000313" key="1">
    <source>
        <dbReference type="EMBL" id="RYC31321.1"/>
    </source>
</evidence>